<proteinExistence type="predicted"/>
<gene>
    <name evidence="1" type="ORF">FM068_05850</name>
</gene>
<evidence type="ECO:0000313" key="1">
    <source>
        <dbReference type="EMBL" id="MZG28112.1"/>
    </source>
</evidence>
<dbReference type="Proteomes" id="UP000472380">
    <property type="component" value="Unassembled WGS sequence"/>
</dbReference>
<name>A0A6L8Q4A2_9ACTN</name>
<comment type="caution">
    <text evidence="1">The sequence shown here is derived from an EMBL/GenBank/DDBJ whole genome shotgun (WGS) entry which is preliminary data.</text>
</comment>
<sequence>MEMAYNNARLISRPDSDWLNTTLGVEV</sequence>
<reference evidence="1 2" key="1">
    <citation type="submission" date="2019-07" db="EMBL/GenBank/DDBJ databases">
        <title>Draft genome sequence of Adlercreutzia equolifaciens IPLA 37004, a human intestinal strain that does not produces equol from daidzein.</title>
        <authorList>
            <person name="Vazquez L."/>
            <person name="Florez A.B."/>
            <person name="Mayo B."/>
        </authorList>
    </citation>
    <scope>NUCLEOTIDE SEQUENCE [LARGE SCALE GENOMIC DNA]</scope>
    <source>
        <strain evidence="1 2">IPLA 37004</strain>
    </source>
</reference>
<organism evidence="1 2">
    <name type="scientific">Adlercreutzia equolifaciens</name>
    <dbReference type="NCBI Taxonomy" id="446660"/>
    <lineage>
        <taxon>Bacteria</taxon>
        <taxon>Bacillati</taxon>
        <taxon>Actinomycetota</taxon>
        <taxon>Coriobacteriia</taxon>
        <taxon>Eggerthellales</taxon>
        <taxon>Eggerthellaceae</taxon>
        <taxon>Adlercreutzia</taxon>
    </lineage>
</organism>
<accession>A0A6L8Q4A2</accession>
<evidence type="ECO:0000313" key="2">
    <source>
        <dbReference type="Proteomes" id="UP000472380"/>
    </source>
</evidence>
<dbReference type="EMBL" id="VJNE01000009">
    <property type="protein sequence ID" value="MZG28112.1"/>
    <property type="molecule type" value="Genomic_DNA"/>
</dbReference>
<dbReference type="AlphaFoldDB" id="A0A6L8Q4A2"/>
<protein>
    <submittedName>
        <fullName evidence="1">Uncharacterized protein</fullName>
    </submittedName>
</protein>